<sequence length="97" mass="11158">MLLWCVGFCRLLGEDWIFLVLLGITMALVSWTMDYASAKSLQGRTLRGNIPLQYLAWVSYPLMFILFSSLFCHLVSPQAPGWQTCDAFSNLQMWNFL</sequence>
<accession>A0AAZ1X895</accession>
<keyword evidence="1" id="KW-0472">Membrane</keyword>
<organism evidence="2 3">
    <name type="scientific">Oreochromis aureus</name>
    <name type="common">Israeli tilapia</name>
    <name type="synonym">Chromis aureus</name>
    <dbReference type="NCBI Taxonomy" id="47969"/>
    <lineage>
        <taxon>Eukaryota</taxon>
        <taxon>Metazoa</taxon>
        <taxon>Chordata</taxon>
        <taxon>Craniata</taxon>
        <taxon>Vertebrata</taxon>
        <taxon>Euteleostomi</taxon>
        <taxon>Actinopterygii</taxon>
        <taxon>Neopterygii</taxon>
        <taxon>Teleostei</taxon>
        <taxon>Neoteleostei</taxon>
        <taxon>Acanthomorphata</taxon>
        <taxon>Ovalentaria</taxon>
        <taxon>Cichlomorphae</taxon>
        <taxon>Cichliformes</taxon>
        <taxon>Cichlidae</taxon>
        <taxon>African cichlids</taxon>
        <taxon>Pseudocrenilabrinae</taxon>
        <taxon>Oreochromini</taxon>
        <taxon>Oreochromis</taxon>
    </lineage>
</organism>
<proteinExistence type="predicted"/>
<dbReference type="AlphaFoldDB" id="A0AAZ1X895"/>
<reference evidence="2" key="2">
    <citation type="submission" date="2025-08" db="UniProtKB">
        <authorList>
            <consortium name="Ensembl"/>
        </authorList>
    </citation>
    <scope>IDENTIFICATION</scope>
</reference>
<dbReference type="InterPro" id="IPR050970">
    <property type="entry name" value="Cl_channel_volt-gated"/>
</dbReference>
<dbReference type="SUPFAM" id="SSF81340">
    <property type="entry name" value="Clc chloride channel"/>
    <property type="match status" value="1"/>
</dbReference>
<dbReference type="InterPro" id="IPR014743">
    <property type="entry name" value="Cl-channel_core"/>
</dbReference>
<dbReference type="PANTHER" id="PTHR45720:SF9">
    <property type="entry name" value="CHLORIDE CHANNEL 1, SKELETAL MUSCLE ISOFORM X1"/>
    <property type="match status" value="1"/>
</dbReference>
<name>A0AAZ1X895_OREAU</name>
<dbReference type="Proteomes" id="UP000472276">
    <property type="component" value="Unassembled WGS sequence"/>
</dbReference>
<feature type="transmembrane region" description="Helical" evidence="1">
    <location>
        <begin position="54"/>
        <end position="76"/>
    </location>
</feature>
<keyword evidence="1" id="KW-1133">Transmembrane helix</keyword>
<dbReference type="GO" id="GO:0005247">
    <property type="term" value="F:voltage-gated chloride channel activity"/>
    <property type="evidence" value="ECO:0007669"/>
    <property type="project" value="TreeGrafter"/>
</dbReference>
<dbReference type="Ensembl" id="ENSOABT00000062226.1">
    <property type="protein sequence ID" value="ENSOABP00000063932.1"/>
    <property type="gene ID" value="ENSOABG00000037281.1"/>
</dbReference>
<evidence type="ECO:0000313" key="3">
    <source>
        <dbReference type="Proteomes" id="UP000472276"/>
    </source>
</evidence>
<feature type="transmembrane region" description="Helical" evidence="1">
    <location>
        <begin position="16"/>
        <end position="33"/>
    </location>
</feature>
<evidence type="ECO:0000313" key="2">
    <source>
        <dbReference type="Ensembl" id="ENSOABP00000063932.1"/>
    </source>
</evidence>
<dbReference type="PANTHER" id="PTHR45720">
    <property type="entry name" value="CHLORIDE CHANNEL PROTEIN 2"/>
    <property type="match status" value="1"/>
</dbReference>
<keyword evidence="1" id="KW-0812">Transmembrane</keyword>
<dbReference type="GO" id="GO:0005886">
    <property type="term" value="C:plasma membrane"/>
    <property type="evidence" value="ECO:0007669"/>
    <property type="project" value="TreeGrafter"/>
</dbReference>
<evidence type="ECO:0000256" key="1">
    <source>
        <dbReference type="SAM" id="Phobius"/>
    </source>
</evidence>
<protein>
    <submittedName>
        <fullName evidence="2">Uncharacterized protein</fullName>
    </submittedName>
</protein>
<reference evidence="2" key="3">
    <citation type="submission" date="2025-09" db="UniProtKB">
        <authorList>
            <consortium name="Ensembl"/>
        </authorList>
    </citation>
    <scope>IDENTIFICATION</scope>
</reference>
<keyword evidence="3" id="KW-1185">Reference proteome</keyword>
<reference evidence="3" key="1">
    <citation type="submission" date="2020-03" db="EMBL/GenBank/DDBJ databases">
        <title>Evolution of repeat sequences and sex chromosomes of tilapia species revealed by chromosome-level genomes.</title>
        <authorList>
            <person name="Xu L."/>
            <person name="Tao W."/>
            <person name="Wang D."/>
            <person name="Zhou Q."/>
        </authorList>
    </citation>
    <scope>NUCLEOTIDE SEQUENCE [LARGE SCALE GENOMIC DNA]</scope>
    <source>
        <strain evidence="3">Israel</strain>
    </source>
</reference>
<dbReference type="Gene3D" id="1.10.3080.10">
    <property type="entry name" value="Clc chloride channel"/>
    <property type="match status" value="1"/>
</dbReference>